<dbReference type="AlphaFoldDB" id="A0A0P0WSI1"/>
<evidence type="ECO:0000256" key="1">
    <source>
        <dbReference type="SAM" id="MobiDB-lite"/>
    </source>
</evidence>
<name>A0A0P0WSI1_ORYSJ</name>
<reference evidence="2 3" key="3">
    <citation type="journal article" date="2013" name="Rice">
        <title>Improvement of the Oryza sativa Nipponbare reference genome using next generation sequence and optical map data.</title>
        <authorList>
            <person name="Kawahara Y."/>
            <person name="de la Bastide M."/>
            <person name="Hamilton J.P."/>
            <person name="Kanamori H."/>
            <person name="McCombie W.R."/>
            <person name="Ouyang S."/>
            <person name="Schwartz D.C."/>
            <person name="Tanaka T."/>
            <person name="Wu J."/>
            <person name="Zhou S."/>
            <person name="Childs K.L."/>
            <person name="Davidson R.M."/>
            <person name="Lin H."/>
            <person name="Quesada-Ocampo L."/>
            <person name="Vaillancourt B."/>
            <person name="Sakai H."/>
            <person name="Lee S.S."/>
            <person name="Kim J."/>
            <person name="Numa H."/>
            <person name="Itoh T."/>
            <person name="Buell C.R."/>
            <person name="Matsumoto T."/>
        </authorList>
    </citation>
    <scope>NUCLEOTIDE SEQUENCE [LARGE SCALE GENOMIC DNA]</scope>
    <source>
        <strain evidence="3">cv. Nipponbare</strain>
    </source>
</reference>
<keyword evidence="3" id="KW-1185">Reference proteome</keyword>
<dbReference type="eggNOG" id="ENOG502S761">
    <property type="taxonomic scope" value="Eukaryota"/>
</dbReference>
<sequence length="212" mass="22655">MKTRSKTRKREGNQQVDHVTSSSLIPPDRFGATQRNRVEGGGLRALAADAAGELDVLGHDGDALGVDGAEVGVLEETDEVGLGGLLEGEHRVALEAEVGLEVLRDLADEALEGELADQELRALLVLADLAERHRPRPVAVGLLHAAGGRSRLPRRLGGELLPRGLAAGGLAGGLLRTGHLLFASRRRLGFLLRWIWGKSKSRATKLAWKGEQ</sequence>
<dbReference type="PaxDb" id="39947-A0A0P0WSI1"/>
<protein>
    <submittedName>
        <fullName evidence="2">Os06g0131001 protein</fullName>
    </submittedName>
</protein>
<proteinExistence type="predicted"/>
<reference evidence="3" key="1">
    <citation type="journal article" date="2005" name="Nature">
        <title>The map-based sequence of the rice genome.</title>
        <authorList>
            <consortium name="International rice genome sequencing project (IRGSP)"/>
            <person name="Matsumoto T."/>
            <person name="Wu J."/>
            <person name="Kanamori H."/>
            <person name="Katayose Y."/>
            <person name="Fujisawa M."/>
            <person name="Namiki N."/>
            <person name="Mizuno H."/>
            <person name="Yamamoto K."/>
            <person name="Antonio B.A."/>
            <person name="Baba T."/>
            <person name="Sakata K."/>
            <person name="Nagamura Y."/>
            <person name="Aoki H."/>
            <person name="Arikawa K."/>
            <person name="Arita K."/>
            <person name="Bito T."/>
            <person name="Chiden Y."/>
            <person name="Fujitsuka N."/>
            <person name="Fukunaka R."/>
            <person name="Hamada M."/>
            <person name="Harada C."/>
            <person name="Hayashi A."/>
            <person name="Hijishita S."/>
            <person name="Honda M."/>
            <person name="Hosokawa S."/>
            <person name="Ichikawa Y."/>
            <person name="Idonuma A."/>
            <person name="Iijima M."/>
            <person name="Ikeda M."/>
            <person name="Ikeno M."/>
            <person name="Ito K."/>
            <person name="Ito S."/>
            <person name="Ito T."/>
            <person name="Ito Y."/>
            <person name="Ito Y."/>
            <person name="Iwabuchi A."/>
            <person name="Kamiya K."/>
            <person name="Karasawa W."/>
            <person name="Kurita K."/>
            <person name="Katagiri S."/>
            <person name="Kikuta A."/>
            <person name="Kobayashi H."/>
            <person name="Kobayashi N."/>
            <person name="Machita K."/>
            <person name="Maehara T."/>
            <person name="Masukawa M."/>
            <person name="Mizubayashi T."/>
            <person name="Mukai Y."/>
            <person name="Nagasaki H."/>
            <person name="Nagata Y."/>
            <person name="Naito S."/>
            <person name="Nakashima M."/>
            <person name="Nakama Y."/>
            <person name="Nakamichi Y."/>
            <person name="Nakamura M."/>
            <person name="Meguro A."/>
            <person name="Negishi M."/>
            <person name="Ohta I."/>
            <person name="Ohta T."/>
            <person name="Okamoto M."/>
            <person name="Ono N."/>
            <person name="Saji S."/>
            <person name="Sakaguchi M."/>
            <person name="Sakai K."/>
            <person name="Shibata M."/>
            <person name="Shimokawa T."/>
            <person name="Song J."/>
            <person name="Takazaki Y."/>
            <person name="Terasawa K."/>
            <person name="Tsugane M."/>
            <person name="Tsuji K."/>
            <person name="Ueda S."/>
            <person name="Waki K."/>
            <person name="Yamagata H."/>
            <person name="Yamamoto M."/>
            <person name="Yamamoto S."/>
            <person name="Yamane H."/>
            <person name="Yoshiki S."/>
            <person name="Yoshihara R."/>
            <person name="Yukawa K."/>
            <person name="Zhong H."/>
            <person name="Yano M."/>
            <person name="Yuan Q."/>
            <person name="Ouyang S."/>
            <person name="Liu J."/>
            <person name="Jones K.M."/>
            <person name="Gansberger K."/>
            <person name="Moffat K."/>
            <person name="Hill J."/>
            <person name="Bera J."/>
            <person name="Fadrosh D."/>
            <person name="Jin S."/>
            <person name="Johri S."/>
            <person name="Kim M."/>
            <person name="Overton L."/>
            <person name="Reardon M."/>
            <person name="Tsitrin T."/>
            <person name="Vuong H."/>
            <person name="Weaver B."/>
            <person name="Ciecko A."/>
            <person name="Tallon L."/>
            <person name="Jackson J."/>
            <person name="Pai G."/>
            <person name="Aken S.V."/>
            <person name="Utterback T."/>
            <person name="Reidmuller S."/>
            <person name="Feldblyum T."/>
            <person name="Hsiao J."/>
            <person name="Zismann V."/>
            <person name="Iobst S."/>
            <person name="de Vazeille A.R."/>
            <person name="Buell C.R."/>
            <person name="Ying K."/>
            <person name="Li Y."/>
            <person name="Lu T."/>
            <person name="Huang Y."/>
            <person name="Zhao Q."/>
            <person name="Feng Q."/>
            <person name="Zhang L."/>
            <person name="Zhu J."/>
            <person name="Weng Q."/>
            <person name="Mu J."/>
            <person name="Lu Y."/>
            <person name="Fan D."/>
            <person name="Liu Y."/>
            <person name="Guan J."/>
            <person name="Zhang Y."/>
            <person name="Yu S."/>
            <person name="Liu X."/>
            <person name="Zhang Y."/>
            <person name="Hong G."/>
            <person name="Han B."/>
            <person name="Choisne N."/>
            <person name="Demange N."/>
            <person name="Orjeda G."/>
            <person name="Samain S."/>
            <person name="Cattolico L."/>
            <person name="Pelletier E."/>
            <person name="Couloux A."/>
            <person name="Segurens B."/>
            <person name="Wincker P."/>
            <person name="D'Hont A."/>
            <person name="Scarpelli C."/>
            <person name="Weissenbach J."/>
            <person name="Salanoubat M."/>
            <person name="Quetier F."/>
            <person name="Yu Y."/>
            <person name="Kim H.R."/>
            <person name="Rambo T."/>
            <person name="Currie J."/>
            <person name="Collura K."/>
            <person name="Luo M."/>
            <person name="Yang T."/>
            <person name="Ammiraju J.S.S."/>
            <person name="Engler F."/>
            <person name="Soderlund C."/>
            <person name="Wing R.A."/>
            <person name="Palmer L.E."/>
            <person name="de la Bastide M."/>
            <person name="Spiegel L."/>
            <person name="Nascimento L."/>
            <person name="Zutavern T."/>
            <person name="O'Shaughnessy A."/>
            <person name="Dike S."/>
            <person name="Dedhia N."/>
            <person name="Preston R."/>
            <person name="Balija V."/>
            <person name="McCombie W.R."/>
            <person name="Chow T."/>
            <person name="Chen H."/>
            <person name="Chung M."/>
            <person name="Chen C."/>
            <person name="Shaw J."/>
            <person name="Wu H."/>
            <person name="Hsiao K."/>
            <person name="Chao Y."/>
            <person name="Chu M."/>
            <person name="Cheng C."/>
            <person name="Hour A."/>
            <person name="Lee P."/>
            <person name="Lin S."/>
            <person name="Lin Y."/>
            <person name="Liou J."/>
            <person name="Liu S."/>
            <person name="Hsing Y."/>
            <person name="Raghuvanshi S."/>
            <person name="Mohanty A."/>
            <person name="Bharti A.K."/>
            <person name="Gaur A."/>
            <person name="Gupta V."/>
            <person name="Kumar D."/>
            <person name="Ravi V."/>
            <person name="Vij S."/>
            <person name="Kapur A."/>
            <person name="Khurana P."/>
            <person name="Khurana P."/>
            <person name="Khurana J.P."/>
            <person name="Tyagi A.K."/>
            <person name="Gaikwad K."/>
            <person name="Singh A."/>
            <person name="Dalal V."/>
            <person name="Srivastava S."/>
            <person name="Dixit A."/>
            <person name="Pal A.K."/>
            <person name="Ghazi I.A."/>
            <person name="Yadav M."/>
            <person name="Pandit A."/>
            <person name="Bhargava A."/>
            <person name="Sureshbabu K."/>
            <person name="Batra K."/>
            <person name="Sharma T.R."/>
            <person name="Mohapatra T."/>
            <person name="Singh N.K."/>
            <person name="Messing J."/>
            <person name="Nelson A.B."/>
            <person name="Fuks G."/>
            <person name="Kavchok S."/>
            <person name="Keizer G."/>
            <person name="Linton E."/>
            <person name="Llaca V."/>
            <person name="Song R."/>
            <person name="Tanyolac B."/>
            <person name="Young S."/>
            <person name="Ho-Il K."/>
            <person name="Hahn J.H."/>
            <person name="Sangsakoo G."/>
            <person name="Vanavichit A."/>
            <person name="de Mattos Luiz.A.T."/>
            <person name="Zimmer P.D."/>
            <person name="Malone G."/>
            <person name="Dellagostin O."/>
            <person name="de Oliveira A.C."/>
            <person name="Bevan M."/>
            <person name="Bancroft I."/>
            <person name="Minx P."/>
            <person name="Cordum H."/>
            <person name="Wilson R."/>
            <person name="Cheng Z."/>
            <person name="Jin W."/>
            <person name="Jiang J."/>
            <person name="Leong S.A."/>
            <person name="Iwama H."/>
            <person name="Gojobori T."/>
            <person name="Itoh T."/>
            <person name="Niimura Y."/>
            <person name="Fujii Y."/>
            <person name="Habara T."/>
            <person name="Sakai H."/>
            <person name="Sato Y."/>
            <person name="Wilson G."/>
            <person name="Kumar K."/>
            <person name="McCouch S."/>
            <person name="Juretic N."/>
            <person name="Hoen D."/>
            <person name="Wright S."/>
            <person name="Bruskiewich R."/>
            <person name="Bureau T."/>
            <person name="Miyao A."/>
            <person name="Hirochika H."/>
            <person name="Nishikawa T."/>
            <person name="Kadowaki K."/>
            <person name="Sugiura M."/>
            <person name="Burr B."/>
            <person name="Sasaki T."/>
        </authorList>
    </citation>
    <scope>NUCLEOTIDE SEQUENCE [LARGE SCALE GENOMIC DNA]</scope>
    <source>
        <strain evidence="3">cv. Nipponbare</strain>
    </source>
</reference>
<accession>A0A0P0WSI1</accession>
<feature type="compositionally biased region" description="Polar residues" evidence="1">
    <location>
        <begin position="13"/>
        <end position="24"/>
    </location>
</feature>
<reference evidence="2 3" key="2">
    <citation type="journal article" date="2013" name="Plant Cell Physiol.">
        <title>Rice Annotation Project Database (RAP-DB): an integrative and interactive database for rice genomics.</title>
        <authorList>
            <person name="Sakai H."/>
            <person name="Lee S.S."/>
            <person name="Tanaka T."/>
            <person name="Numa H."/>
            <person name="Kim J."/>
            <person name="Kawahara Y."/>
            <person name="Wakimoto H."/>
            <person name="Yang C.C."/>
            <person name="Iwamoto M."/>
            <person name="Abe T."/>
            <person name="Yamada Y."/>
            <person name="Muto A."/>
            <person name="Inokuchi H."/>
            <person name="Ikemura T."/>
            <person name="Matsumoto T."/>
            <person name="Sasaki T."/>
            <person name="Itoh T."/>
        </authorList>
    </citation>
    <scope>NUCLEOTIDE SEQUENCE [LARGE SCALE GENOMIC DNA]</scope>
    <source>
        <strain evidence="3">cv. Nipponbare</strain>
    </source>
</reference>
<feature type="region of interest" description="Disordered" evidence="1">
    <location>
        <begin position="1"/>
        <end position="32"/>
    </location>
</feature>
<dbReference type="Gramene" id="Os06t0131001-00">
    <property type="protein sequence ID" value="Os06t0131001-00"/>
    <property type="gene ID" value="Os06g0131001"/>
</dbReference>
<organism evidence="2 3">
    <name type="scientific">Oryza sativa subsp. japonica</name>
    <name type="common">Rice</name>
    <dbReference type="NCBI Taxonomy" id="39947"/>
    <lineage>
        <taxon>Eukaryota</taxon>
        <taxon>Viridiplantae</taxon>
        <taxon>Streptophyta</taxon>
        <taxon>Embryophyta</taxon>
        <taxon>Tracheophyta</taxon>
        <taxon>Spermatophyta</taxon>
        <taxon>Magnoliopsida</taxon>
        <taxon>Liliopsida</taxon>
        <taxon>Poales</taxon>
        <taxon>Poaceae</taxon>
        <taxon>BOP clade</taxon>
        <taxon>Oryzoideae</taxon>
        <taxon>Oryzeae</taxon>
        <taxon>Oryzinae</taxon>
        <taxon>Oryza</taxon>
        <taxon>Oryza sativa</taxon>
    </lineage>
</organism>
<evidence type="ECO:0000313" key="3">
    <source>
        <dbReference type="Proteomes" id="UP000059680"/>
    </source>
</evidence>
<evidence type="ECO:0000313" key="2">
    <source>
        <dbReference type="EMBL" id="BAS95978.1"/>
    </source>
</evidence>
<dbReference type="EMBL" id="AP014962">
    <property type="protein sequence ID" value="BAS95978.1"/>
    <property type="molecule type" value="Genomic_DNA"/>
</dbReference>
<dbReference type="Proteomes" id="UP000059680">
    <property type="component" value="Chromosome 6"/>
</dbReference>
<dbReference type="InParanoid" id="A0A0P0WSI1"/>
<gene>
    <name evidence="2" type="ordered locus">Os06g0131001</name>
    <name evidence="2" type="ORF">OSNPB_060131001</name>
</gene>
<dbReference type="FunCoup" id="A0A0P0WSI1">
    <property type="interactions" value="2"/>
</dbReference>